<dbReference type="CDD" id="cd16936">
    <property type="entry name" value="HATPase_RsbW-like"/>
    <property type="match status" value="1"/>
</dbReference>
<evidence type="ECO:0000313" key="4">
    <source>
        <dbReference type="EMBL" id="MBB5965386.1"/>
    </source>
</evidence>
<gene>
    <name evidence="4" type="ORF">FHS22_004674</name>
</gene>
<sequence length="330" mass="34650">MTIQPEAGPYGPSRSAPAEPFTHPAFFYRGAADYLAGTTRFVRDGLAAGEPVAVAVPRGNLELIRGELGEDAAEVSLLDMGEAGRNPGRIIANVLRAFADLHPDVHVRIIGEPIWPGRSAAEYPACLQHEALINAAFAGRDVTILCPYDLDGLDPAVIKDAERTHPVLMDGSGTRPSPGYALESVLRECNVPLPAPPGAAAMSYGDGFCDDPLGRARAFAVEHAARIGLAGERLEDLRLVASELAANSLDHGGGSGSLRIWSEDGQVVMSVSDAGHITDRLAGRHPADPRQLGSRGLLVTHLLGDLVRVHTGPQGTTIRVHFDVGGPAGA</sequence>
<dbReference type="EMBL" id="JACHJJ010000016">
    <property type="protein sequence ID" value="MBB5965386.1"/>
    <property type="molecule type" value="Genomic_DNA"/>
</dbReference>
<dbReference type="Proteomes" id="UP000562352">
    <property type="component" value="Unassembled WGS sequence"/>
</dbReference>
<evidence type="ECO:0000313" key="5">
    <source>
        <dbReference type="Proteomes" id="UP000562352"/>
    </source>
</evidence>
<dbReference type="Pfam" id="PF14417">
    <property type="entry name" value="MEDS"/>
    <property type="match status" value="1"/>
</dbReference>
<dbReference type="InterPro" id="IPR036890">
    <property type="entry name" value="HATPase_C_sf"/>
</dbReference>
<keyword evidence="5" id="KW-1185">Reference proteome</keyword>
<evidence type="ECO:0000256" key="1">
    <source>
        <dbReference type="ARBA" id="ARBA00022527"/>
    </source>
</evidence>
<dbReference type="PANTHER" id="PTHR35526:SF3">
    <property type="entry name" value="ANTI-SIGMA-F FACTOR RSBW"/>
    <property type="match status" value="1"/>
</dbReference>
<organism evidence="4 5">
    <name type="scientific">Planomonospora venezuelensis</name>
    <dbReference type="NCBI Taxonomy" id="1999"/>
    <lineage>
        <taxon>Bacteria</taxon>
        <taxon>Bacillati</taxon>
        <taxon>Actinomycetota</taxon>
        <taxon>Actinomycetes</taxon>
        <taxon>Streptosporangiales</taxon>
        <taxon>Streptosporangiaceae</taxon>
        <taxon>Planomonospora</taxon>
    </lineage>
</organism>
<dbReference type="PANTHER" id="PTHR35526">
    <property type="entry name" value="ANTI-SIGMA-F FACTOR RSBW-RELATED"/>
    <property type="match status" value="1"/>
</dbReference>
<dbReference type="NCBIfam" id="NF041045">
    <property type="entry name" value="RsbA_anti_sig"/>
    <property type="match status" value="1"/>
</dbReference>
<keyword evidence="1" id="KW-0808">Transferase</keyword>
<evidence type="ECO:0000259" key="2">
    <source>
        <dbReference type="Pfam" id="PF13581"/>
    </source>
</evidence>
<evidence type="ECO:0000259" key="3">
    <source>
        <dbReference type="Pfam" id="PF14417"/>
    </source>
</evidence>
<dbReference type="InterPro" id="IPR025847">
    <property type="entry name" value="MEDS_domain"/>
</dbReference>
<keyword evidence="1" id="KW-0418">Kinase</keyword>
<dbReference type="Pfam" id="PF13581">
    <property type="entry name" value="HATPase_c_2"/>
    <property type="match status" value="1"/>
</dbReference>
<feature type="domain" description="Histidine kinase/HSP90-like ATPase" evidence="2">
    <location>
        <begin position="213"/>
        <end position="320"/>
    </location>
</feature>
<proteinExistence type="predicted"/>
<dbReference type="InterPro" id="IPR050267">
    <property type="entry name" value="Anti-sigma-factor_SerPK"/>
</dbReference>
<keyword evidence="1" id="KW-0723">Serine/threonine-protein kinase</keyword>
<dbReference type="RefSeq" id="WP_338047893.1">
    <property type="nucleotide sequence ID" value="NZ_JACHJJ010000016.1"/>
</dbReference>
<dbReference type="InterPro" id="IPR047718">
    <property type="entry name" value="RsbA-like_anti_sig"/>
</dbReference>
<accession>A0A841DDK2</accession>
<reference evidence="4 5" key="1">
    <citation type="submission" date="2020-08" db="EMBL/GenBank/DDBJ databases">
        <title>Genomic Encyclopedia of Type Strains, Phase III (KMG-III): the genomes of soil and plant-associated and newly described type strains.</title>
        <authorList>
            <person name="Whitman W."/>
        </authorList>
    </citation>
    <scope>NUCLEOTIDE SEQUENCE [LARGE SCALE GENOMIC DNA]</scope>
    <source>
        <strain evidence="4 5">CECT 3303</strain>
    </source>
</reference>
<dbReference type="AlphaFoldDB" id="A0A841DDK2"/>
<feature type="domain" description="MEDS" evidence="3">
    <location>
        <begin position="22"/>
        <end position="166"/>
    </location>
</feature>
<dbReference type="SUPFAM" id="SSF55874">
    <property type="entry name" value="ATPase domain of HSP90 chaperone/DNA topoisomerase II/histidine kinase"/>
    <property type="match status" value="1"/>
</dbReference>
<dbReference type="Gene3D" id="3.30.565.10">
    <property type="entry name" value="Histidine kinase-like ATPase, C-terminal domain"/>
    <property type="match status" value="1"/>
</dbReference>
<name>A0A841DDK2_PLAVE</name>
<dbReference type="InterPro" id="IPR003594">
    <property type="entry name" value="HATPase_dom"/>
</dbReference>
<dbReference type="GO" id="GO:0004674">
    <property type="term" value="F:protein serine/threonine kinase activity"/>
    <property type="evidence" value="ECO:0007669"/>
    <property type="project" value="UniProtKB-KW"/>
</dbReference>
<comment type="caution">
    <text evidence="4">The sequence shown here is derived from an EMBL/GenBank/DDBJ whole genome shotgun (WGS) entry which is preliminary data.</text>
</comment>
<protein>
    <submittedName>
        <fullName evidence="4">Anti-sigma regulatory factor (Ser/Thr protein kinase)</fullName>
    </submittedName>
</protein>